<dbReference type="EMBL" id="JAVDUI010000001">
    <property type="protein sequence ID" value="MDR6892953.1"/>
    <property type="molecule type" value="Genomic_DNA"/>
</dbReference>
<feature type="transmembrane region" description="Helical" evidence="2">
    <location>
        <begin position="31"/>
        <end position="52"/>
    </location>
</feature>
<feature type="transmembrane region" description="Helical" evidence="2">
    <location>
        <begin position="102"/>
        <end position="131"/>
    </location>
</feature>
<accession>A0AAE3YFN4</accession>
<feature type="transmembrane region" description="Helical" evidence="2">
    <location>
        <begin position="182"/>
        <end position="204"/>
    </location>
</feature>
<feature type="region of interest" description="Disordered" evidence="1">
    <location>
        <begin position="1"/>
        <end position="24"/>
    </location>
</feature>
<keyword evidence="2" id="KW-1133">Transmembrane helix</keyword>
<feature type="transmembrane region" description="Helical" evidence="2">
    <location>
        <begin position="257"/>
        <end position="276"/>
    </location>
</feature>
<organism evidence="3 4">
    <name type="scientific">Falsarthrobacter nasiphocae</name>
    <dbReference type="NCBI Taxonomy" id="189863"/>
    <lineage>
        <taxon>Bacteria</taxon>
        <taxon>Bacillati</taxon>
        <taxon>Actinomycetota</taxon>
        <taxon>Actinomycetes</taxon>
        <taxon>Micrococcales</taxon>
        <taxon>Micrococcaceae</taxon>
        <taxon>Falsarthrobacter</taxon>
    </lineage>
</organism>
<reference evidence="3" key="1">
    <citation type="submission" date="2023-07" db="EMBL/GenBank/DDBJ databases">
        <title>Sequencing the genomes of 1000 actinobacteria strains.</title>
        <authorList>
            <person name="Klenk H.-P."/>
        </authorList>
    </citation>
    <scope>NUCLEOTIDE SEQUENCE</scope>
    <source>
        <strain evidence="3">DSM 13988</strain>
    </source>
</reference>
<feature type="transmembrane region" description="Helical" evidence="2">
    <location>
        <begin position="216"/>
        <end position="236"/>
    </location>
</feature>
<keyword evidence="4" id="KW-1185">Reference proteome</keyword>
<dbReference type="AlphaFoldDB" id="A0AAE3YFN4"/>
<keyword evidence="2" id="KW-0812">Transmembrane</keyword>
<feature type="transmembrane region" description="Helical" evidence="2">
    <location>
        <begin position="73"/>
        <end position="96"/>
    </location>
</feature>
<name>A0AAE3YFN4_9MICC</name>
<dbReference type="Proteomes" id="UP001247307">
    <property type="component" value="Unassembled WGS sequence"/>
</dbReference>
<evidence type="ECO:0000313" key="4">
    <source>
        <dbReference type="Proteomes" id="UP001247307"/>
    </source>
</evidence>
<comment type="caution">
    <text evidence="3">The sequence shown here is derived from an EMBL/GenBank/DDBJ whole genome shotgun (WGS) entry which is preliminary data.</text>
</comment>
<dbReference type="RefSeq" id="WP_309852799.1">
    <property type="nucleotide sequence ID" value="NZ_BAAAIU010000004.1"/>
</dbReference>
<keyword evidence="2" id="KW-0472">Membrane</keyword>
<evidence type="ECO:0000313" key="3">
    <source>
        <dbReference type="EMBL" id="MDR6892953.1"/>
    </source>
</evidence>
<protein>
    <submittedName>
        <fullName evidence="3">Uncharacterized protein</fullName>
    </submittedName>
</protein>
<evidence type="ECO:0000256" key="1">
    <source>
        <dbReference type="SAM" id="MobiDB-lite"/>
    </source>
</evidence>
<gene>
    <name evidence="3" type="ORF">J2S35_001893</name>
</gene>
<evidence type="ECO:0000256" key="2">
    <source>
        <dbReference type="SAM" id="Phobius"/>
    </source>
</evidence>
<proteinExistence type="predicted"/>
<sequence length="358" mass="39411">MTNTTSVTGDLGIVDSTNSTHPGVGPDDQTAAVVSFYIALSIGAFAVWWHISQKSTDYASESAADRLEDSNRYWWGNHPGHLFIVSACVGFGFLPARPTSPFFPLATALAISLCVTAGYFTHFHLYVAGVASANDGRLFRRINEALGLDRAASDEDDLDQKTRESLKSLLPHRDTPTRRSVFVLRSIVLLTTLYAIMVLLPAVFSVGKTDRSHAAAIAIIAPLLLAAHFLLAHGFLNRDERTYVDRILRRRPLISTSDITLLTSASFLIVLCSAATVSPSPTSSEELWTALAQSGVVALISAWAFYRHVRYRHRLALSSGNIEHIAKVVLDLRRDIAPPPPESSQDGTWWKRLWRTRS</sequence>
<feature type="transmembrane region" description="Helical" evidence="2">
    <location>
        <begin position="288"/>
        <end position="306"/>
    </location>
</feature>